<reference evidence="1" key="1">
    <citation type="submission" date="2022-07" db="EMBL/GenBank/DDBJ databases">
        <title>Genome Sequence of Phlebia brevispora.</title>
        <authorList>
            <person name="Buettner E."/>
        </authorList>
    </citation>
    <scope>NUCLEOTIDE SEQUENCE</scope>
    <source>
        <strain evidence="1">MPL23</strain>
    </source>
</reference>
<name>A0ACC1TBK6_9APHY</name>
<protein>
    <submittedName>
        <fullName evidence="1">Uncharacterized protein</fullName>
    </submittedName>
</protein>
<organism evidence="1 2">
    <name type="scientific">Phlebia brevispora</name>
    <dbReference type="NCBI Taxonomy" id="194682"/>
    <lineage>
        <taxon>Eukaryota</taxon>
        <taxon>Fungi</taxon>
        <taxon>Dikarya</taxon>
        <taxon>Basidiomycota</taxon>
        <taxon>Agaricomycotina</taxon>
        <taxon>Agaricomycetes</taxon>
        <taxon>Polyporales</taxon>
        <taxon>Meruliaceae</taxon>
        <taxon>Phlebia</taxon>
    </lineage>
</organism>
<accession>A0ACC1TBK6</accession>
<keyword evidence="2" id="KW-1185">Reference proteome</keyword>
<sequence>MTATLSDIAGQTFDYIIIGGGTAGLVLARRLSDNTDVSVLVLEAGEANLDDPTILMPWSRLKYIGNPKYDWSFETVKQVHSGDRSYVWPRGKGLGGSSAINFMLWNKPAREYIDAFEKLGNPGWNWEMFTKYSRRAETFTPSQRDTDVLTYDLNYRGESGPIKTIFPPLRSNLEEYMLEALSKHGIQKFPDTSSGTVRGASAIAYTADPVTRLRSYAANMYYQPVASRENLTVLVSAHVSKIETQSNNDGTVTATGVKFLHNGQEYEAYCQREVCLCAGAIMSPQILELSGIGDPAVLQKVGIKTKAALPGVGANVQEHLYTGLVYEAEKHSVSGREVQTIDPLLYPEEHAKHLELFPSGESIFNINTVTMAFVPLESVSANASQINEGIGTAILEGIEHDVYPDGLRKQYEVQLEFLRNQTPGLEVVLAPGPVARMKPDVNKKHITLCFALNSPFSRGTIHATSNDPLAPPEIDPRVFEVKYDLDTLVELVKFCRKLAKTEPLRSVLSEEEASPGPGIRTDDQIADWLKENISTTFRMRIMHGYLAHRTDISTDTIGSCSMLPLEDSGVVDPKLKVYIDRAST</sequence>
<comment type="caution">
    <text evidence="1">The sequence shown here is derived from an EMBL/GenBank/DDBJ whole genome shotgun (WGS) entry which is preliminary data.</text>
</comment>
<gene>
    <name evidence="1" type="ORF">NM688_g1401</name>
</gene>
<proteinExistence type="predicted"/>
<evidence type="ECO:0000313" key="1">
    <source>
        <dbReference type="EMBL" id="KAJ3557577.1"/>
    </source>
</evidence>
<dbReference type="Proteomes" id="UP001148662">
    <property type="component" value="Unassembled WGS sequence"/>
</dbReference>
<evidence type="ECO:0000313" key="2">
    <source>
        <dbReference type="Proteomes" id="UP001148662"/>
    </source>
</evidence>
<dbReference type="EMBL" id="JANHOG010000147">
    <property type="protein sequence ID" value="KAJ3557577.1"/>
    <property type="molecule type" value="Genomic_DNA"/>
</dbReference>